<evidence type="ECO:0000313" key="8">
    <source>
        <dbReference type="EMBL" id="THG31977.1"/>
    </source>
</evidence>
<dbReference type="Pfam" id="PF00082">
    <property type="entry name" value="Peptidase_S8"/>
    <property type="match status" value="1"/>
</dbReference>
<feature type="active site" description="Charge relay system" evidence="5">
    <location>
        <position position="88"/>
    </location>
</feature>
<comment type="caution">
    <text evidence="7">The sequence shown here is derived from an EMBL/GenBank/DDBJ whole genome shotgun (WGS) entry which is preliminary data.</text>
</comment>
<keyword evidence="3 5" id="KW-0378">Hydrolase</keyword>
<dbReference type="SUPFAM" id="SSF52743">
    <property type="entry name" value="Subtilisin-like"/>
    <property type="match status" value="1"/>
</dbReference>
<feature type="domain" description="Peptidase S8/S53" evidence="6">
    <location>
        <begin position="37"/>
        <end position="260"/>
    </location>
</feature>
<dbReference type="InterPro" id="IPR000209">
    <property type="entry name" value="Peptidase_S8/S53_dom"/>
</dbReference>
<evidence type="ECO:0000256" key="3">
    <source>
        <dbReference type="ARBA" id="ARBA00022801"/>
    </source>
</evidence>
<dbReference type="AlphaFoldDB" id="A0A4S4FK37"/>
<dbReference type="OrthoDB" id="5177045at2"/>
<keyword evidence="2 5" id="KW-0645">Protease</keyword>
<evidence type="ECO:0000256" key="5">
    <source>
        <dbReference type="PROSITE-ProRule" id="PRU01240"/>
    </source>
</evidence>
<comment type="similarity">
    <text evidence="1 5">Belongs to the peptidase S8 family.</text>
</comment>
<dbReference type="Gene3D" id="3.40.50.200">
    <property type="entry name" value="Peptidase S8/S53 domain"/>
    <property type="match status" value="1"/>
</dbReference>
<evidence type="ECO:0000256" key="1">
    <source>
        <dbReference type="ARBA" id="ARBA00011073"/>
    </source>
</evidence>
<keyword evidence="4 5" id="KW-0720">Serine protease</keyword>
<dbReference type="EMBL" id="SSSM01000003">
    <property type="protein sequence ID" value="THG31977.1"/>
    <property type="molecule type" value="Genomic_DNA"/>
</dbReference>
<evidence type="ECO:0000256" key="4">
    <source>
        <dbReference type="ARBA" id="ARBA00022825"/>
    </source>
</evidence>
<dbReference type="InterPro" id="IPR015500">
    <property type="entry name" value="Peptidase_S8_subtilisin-rel"/>
</dbReference>
<dbReference type="InterPro" id="IPR023827">
    <property type="entry name" value="Peptidase_S8_Asp-AS"/>
</dbReference>
<dbReference type="InterPro" id="IPR050131">
    <property type="entry name" value="Peptidase_S8_subtilisin-like"/>
</dbReference>
<keyword evidence="9" id="KW-1185">Reference proteome</keyword>
<evidence type="ECO:0000256" key="2">
    <source>
        <dbReference type="ARBA" id="ARBA00022670"/>
    </source>
</evidence>
<evidence type="ECO:0000259" key="6">
    <source>
        <dbReference type="Pfam" id="PF00082"/>
    </source>
</evidence>
<dbReference type="PANTHER" id="PTHR43806">
    <property type="entry name" value="PEPTIDASE S8"/>
    <property type="match status" value="1"/>
</dbReference>
<dbReference type="PRINTS" id="PR00723">
    <property type="entry name" value="SUBTILISIN"/>
</dbReference>
<feature type="active site" description="Charge relay system" evidence="5">
    <location>
        <position position="231"/>
    </location>
</feature>
<dbReference type="GO" id="GO:0006508">
    <property type="term" value="P:proteolysis"/>
    <property type="evidence" value="ECO:0007669"/>
    <property type="project" value="UniProtKB-KW"/>
</dbReference>
<dbReference type="Proteomes" id="UP000309133">
    <property type="component" value="Unassembled WGS sequence"/>
</dbReference>
<dbReference type="PANTHER" id="PTHR43806:SF11">
    <property type="entry name" value="CEREVISIN-RELATED"/>
    <property type="match status" value="1"/>
</dbReference>
<protein>
    <submittedName>
        <fullName evidence="7">Serine protease</fullName>
    </submittedName>
</protein>
<dbReference type="GO" id="GO:0004252">
    <property type="term" value="F:serine-type endopeptidase activity"/>
    <property type="evidence" value="ECO:0007669"/>
    <property type="project" value="UniProtKB-UniRule"/>
</dbReference>
<dbReference type="PROSITE" id="PS51892">
    <property type="entry name" value="SUBTILASE"/>
    <property type="match status" value="1"/>
</dbReference>
<accession>A0A4S4FK37</accession>
<sequence length="268" mass="28222">MTLPEWSSAFNDAVLQPTVALPLPAPTQDWAFGEATGAGVKVAVIDSGVSAEHERVGGLAGSVALEVDDDSPEGYRIVDGPHEDLYGHGTACAGIIRGLAPEADIYSVRVLGKNLTTRGALFAAAIRWCIDNGMQVANLSLSSRSEQWFGPLHALADEAYFRNLMLVCAANNVPGPTYPSQYASVFSVAAREGHDPFSLAYNPRPPVEFGAPGIDVDVAWTTGSITATGNSFAAPHIAGLVTLLLSKHPELTVFQVKSVLHALSSNAR</sequence>
<organism evidence="7 9">
    <name type="scientific">Naasia lichenicola</name>
    <dbReference type="NCBI Taxonomy" id="2565933"/>
    <lineage>
        <taxon>Bacteria</taxon>
        <taxon>Bacillati</taxon>
        <taxon>Actinomycetota</taxon>
        <taxon>Actinomycetes</taxon>
        <taxon>Micrococcales</taxon>
        <taxon>Microbacteriaceae</taxon>
        <taxon>Naasia</taxon>
    </lineage>
</organism>
<dbReference type="EMBL" id="SSSM01000004">
    <property type="protein sequence ID" value="THG30740.1"/>
    <property type="molecule type" value="Genomic_DNA"/>
</dbReference>
<evidence type="ECO:0000313" key="7">
    <source>
        <dbReference type="EMBL" id="THG30740.1"/>
    </source>
</evidence>
<reference evidence="7 9" key="1">
    <citation type="submission" date="2019-04" db="EMBL/GenBank/DDBJ databases">
        <authorList>
            <person name="Jiang L."/>
        </authorList>
    </citation>
    <scope>NUCLEOTIDE SEQUENCE [LARGE SCALE GENOMIC DNA]</scope>
    <source>
        <strain evidence="7 9">YIM 131853</strain>
    </source>
</reference>
<dbReference type="PROSITE" id="PS00136">
    <property type="entry name" value="SUBTILASE_ASP"/>
    <property type="match status" value="1"/>
</dbReference>
<evidence type="ECO:0000313" key="9">
    <source>
        <dbReference type="Proteomes" id="UP000309133"/>
    </source>
</evidence>
<name>A0A4S4FK37_9MICO</name>
<proteinExistence type="inferred from homology"/>
<gene>
    <name evidence="8" type="ORF">E6C64_08010</name>
    <name evidence="7" type="ORF">E6C64_08865</name>
</gene>
<feature type="active site" description="Charge relay system" evidence="5">
    <location>
        <position position="46"/>
    </location>
</feature>
<dbReference type="InterPro" id="IPR036852">
    <property type="entry name" value="Peptidase_S8/S53_dom_sf"/>
</dbReference>
<dbReference type="RefSeq" id="WP_136427097.1">
    <property type="nucleotide sequence ID" value="NZ_SSSM01000003.1"/>
</dbReference>